<name>A0A1I5JZ88_9ACTN</name>
<evidence type="ECO:0000313" key="5">
    <source>
        <dbReference type="Proteomes" id="UP000198857"/>
    </source>
</evidence>
<evidence type="ECO:0000256" key="2">
    <source>
        <dbReference type="ARBA" id="ARBA00023002"/>
    </source>
</evidence>
<dbReference type="PANTHER" id="PTHR48106:SF13">
    <property type="entry name" value="QUINONE OXIDOREDUCTASE-RELATED"/>
    <property type="match status" value="1"/>
</dbReference>
<protein>
    <submittedName>
        <fullName evidence="4">NADPH2:quinone reductase</fullName>
    </submittedName>
</protein>
<sequence>MQAVVYERTGGPEVLTVQDVPDPEPRDGEVLVDVEAVGVNFRDVYEREGRPPYTASPPAVVGAEGAGRVVDTGERVAWVSVPGSYAGRVAARRGALVPVPDGVSSELAAAVVLQGCTAHYLAADSHPVAEGDWVVVHSAAGGVGLLLTQLVRLRGGHVLATTSTEEKAELARGAGADEVVVGYDGFAERVRELSGGEGAAAVYDGVGRTTFTAGLRALRPTGRMVLYGASSGQPEPLELQQLAAHGSVYVQRPTLATYTRTPELLRERAGAVLDLVAAGRLDVRIGARLPLAQARRAHEDLEGRRTTGKVLLLPGGGAAA</sequence>
<dbReference type="EMBL" id="FOWQ01000001">
    <property type="protein sequence ID" value="SFO77813.1"/>
    <property type="molecule type" value="Genomic_DNA"/>
</dbReference>
<gene>
    <name evidence="4" type="ORF">SAMN05660464_1130</name>
</gene>
<dbReference type="SUPFAM" id="SSF51735">
    <property type="entry name" value="NAD(P)-binding Rossmann-fold domains"/>
    <property type="match status" value="1"/>
</dbReference>
<accession>A0A1I5JZ88</accession>
<dbReference type="InterPro" id="IPR020843">
    <property type="entry name" value="ER"/>
</dbReference>
<keyword evidence="5" id="KW-1185">Reference proteome</keyword>
<dbReference type="Proteomes" id="UP000198857">
    <property type="component" value="Unassembled WGS sequence"/>
</dbReference>
<dbReference type="STRING" id="1523247.SAMN05660464_1130"/>
<dbReference type="InterPro" id="IPR036291">
    <property type="entry name" value="NAD(P)-bd_dom_sf"/>
</dbReference>
<dbReference type="RefSeq" id="WP_091107540.1">
    <property type="nucleotide sequence ID" value="NZ_FOWQ01000001.1"/>
</dbReference>
<dbReference type="OrthoDB" id="9792162at2"/>
<evidence type="ECO:0000256" key="1">
    <source>
        <dbReference type="ARBA" id="ARBA00022857"/>
    </source>
</evidence>
<evidence type="ECO:0000313" key="4">
    <source>
        <dbReference type="EMBL" id="SFO77813.1"/>
    </source>
</evidence>
<evidence type="ECO:0000259" key="3">
    <source>
        <dbReference type="SMART" id="SM00829"/>
    </source>
</evidence>
<dbReference type="Gene3D" id="3.90.180.10">
    <property type="entry name" value="Medium-chain alcohol dehydrogenases, catalytic domain"/>
    <property type="match status" value="1"/>
</dbReference>
<dbReference type="InterPro" id="IPR013154">
    <property type="entry name" value="ADH-like_N"/>
</dbReference>
<dbReference type="InterPro" id="IPR011032">
    <property type="entry name" value="GroES-like_sf"/>
</dbReference>
<organism evidence="4 5">
    <name type="scientific">Geodermatophilus dictyosporus</name>
    <dbReference type="NCBI Taxonomy" id="1523247"/>
    <lineage>
        <taxon>Bacteria</taxon>
        <taxon>Bacillati</taxon>
        <taxon>Actinomycetota</taxon>
        <taxon>Actinomycetes</taxon>
        <taxon>Geodermatophilales</taxon>
        <taxon>Geodermatophilaceae</taxon>
        <taxon>Geodermatophilus</taxon>
    </lineage>
</organism>
<dbReference type="CDD" id="cd05286">
    <property type="entry name" value="QOR2"/>
    <property type="match status" value="1"/>
</dbReference>
<dbReference type="Pfam" id="PF00107">
    <property type="entry name" value="ADH_zinc_N"/>
    <property type="match status" value="1"/>
</dbReference>
<dbReference type="InterPro" id="IPR047618">
    <property type="entry name" value="QOR-like"/>
</dbReference>
<feature type="domain" description="Enoyl reductase (ER)" evidence="3">
    <location>
        <begin position="10"/>
        <end position="312"/>
    </location>
</feature>
<dbReference type="Gene3D" id="3.40.50.720">
    <property type="entry name" value="NAD(P)-binding Rossmann-like Domain"/>
    <property type="match status" value="1"/>
</dbReference>
<dbReference type="PANTHER" id="PTHR48106">
    <property type="entry name" value="QUINONE OXIDOREDUCTASE PIG3-RELATED"/>
    <property type="match status" value="1"/>
</dbReference>
<keyword evidence="2" id="KW-0560">Oxidoreductase</keyword>
<dbReference type="GO" id="GO:0003960">
    <property type="term" value="F:quinone reductase (NADPH) activity"/>
    <property type="evidence" value="ECO:0007669"/>
    <property type="project" value="InterPro"/>
</dbReference>
<dbReference type="SMART" id="SM00829">
    <property type="entry name" value="PKS_ER"/>
    <property type="match status" value="1"/>
</dbReference>
<dbReference type="AlphaFoldDB" id="A0A1I5JZ88"/>
<dbReference type="GO" id="GO:0005829">
    <property type="term" value="C:cytosol"/>
    <property type="evidence" value="ECO:0007669"/>
    <property type="project" value="TreeGrafter"/>
</dbReference>
<dbReference type="GO" id="GO:0035925">
    <property type="term" value="F:mRNA 3'-UTR AU-rich region binding"/>
    <property type="evidence" value="ECO:0007669"/>
    <property type="project" value="TreeGrafter"/>
</dbReference>
<dbReference type="InterPro" id="IPR013149">
    <property type="entry name" value="ADH-like_C"/>
</dbReference>
<proteinExistence type="predicted"/>
<keyword evidence="1" id="KW-0521">NADP</keyword>
<dbReference type="GO" id="GO:0070402">
    <property type="term" value="F:NADPH binding"/>
    <property type="evidence" value="ECO:0007669"/>
    <property type="project" value="TreeGrafter"/>
</dbReference>
<dbReference type="Pfam" id="PF08240">
    <property type="entry name" value="ADH_N"/>
    <property type="match status" value="1"/>
</dbReference>
<dbReference type="SUPFAM" id="SSF50129">
    <property type="entry name" value="GroES-like"/>
    <property type="match status" value="1"/>
</dbReference>
<reference evidence="5" key="1">
    <citation type="submission" date="2016-10" db="EMBL/GenBank/DDBJ databases">
        <authorList>
            <person name="Varghese N."/>
            <person name="Submissions S."/>
        </authorList>
    </citation>
    <scope>NUCLEOTIDE SEQUENCE [LARGE SCALE GENOMIC DNA]</scope>
    <source>
        <strain evidence="5">DSM 44208</strain>
    </source>
</reference>